<dbReference type="HOGENOM" id="CLU_033198_1_0_11"/>
<dbReference type="Proteomes" id="UP000001409">
    <property type="component" value="Chromosome"/>
</dbReference>
<feature type="transmembrane region" description="Helical" evidence="6">
    <location>
        <begin position="63"/>
        <end position="87"/>
    </location>
</feature>
<evidence type="ECO:0000313" key="7">
    <source>
        <dbReference type="EMBL" id="BAC18107.1"/>
    </source>
</evidence>
<feature type="transmembrane region" description="Helical" evidence="6">
    <location>
        <begin position="323"/>
        <end position="343"/>
    </location>
</feature>
<evidence type="ECO:0000256" key="2">
    <source>
        <dbReference type="ARBA" id="ARBA00008432"/>
    </source>
</evidence>
<dbReference type="AlphaFoldDB" id="Q8FQ38"/>
<dbReference type="InterPro" id="IPR036259">
    <property type="entry name" value="MFS_trans_sf"/>
</dbReference>
<dbReference type="InterPro" id="IPR011701">
    <property type="entry name" value="MFS"/>
</dbReference>
<comment type="similarity">
    <text evidence="2">Belongs to the major facilitator superfamily. Nitrate/nitrite porter (TC 2.A.1.8) family.</text>
</comment>
<accession>C8NKZ1</accession>
<dbReference type="PANTHER" id="PTHR23515">
    <property type="entry name" value="HIGH-AFFINITY NITRATE TRANSPORTER 2.3"/>
    <property type="match status" value="1"/>
</dbReference>
<evidence type="ECO:0000313" key="8">
    <source>
        <dbReference type="Proteomes" id="UP000001409"/>
    </source>
</evidence>
<dbReference type="KEGG" id="cef:CE1297"/>
<feature type="transmembrane region" description="Helical" evidence="6">
    <location>
        <begin position="155"/>
        <end position="176"/>
    </location>
</feature>
<evidence type="ECO:0000256" key="1">
    <source>
        <dbReference type="ARBA" id="ARBA00004141"/>
    </source>
</evidence>
<organism evidence="7 8">
    <name type="scientific">Corynebacterium efficiens (strain DSM 44549 / YS-314 / AJ 12310 / JCM 11189 / NBRC 100395)</name>
    <dbReference type="NCBI Taxonomy" id="196164"/>
    <lineage>
        <taxon>Bacteria</taxon>
        <taxon>Bacillati</taxon>
        <taxon>Actinomycetota</taxon>
        <taxon>Actinomycetes</taxon>
        <taxon>Mycobacteriales</taxon>
        <taxon>Corynebacteriaceae</taxon>
        <taxon>Corynebacterium</taxon>
    </lineage>
</organism>
<dbReference type="STRING" id="196164.gene:10741706"/>
<dbReference type="Gene3D" id="1.20.1250.20">
    <property type="entry name" value="MFS general substrate transporter like domains"/>
    <property type="match status" value="1"/>
</dbReference>
<feature type="transmembrane region" description="Helical" evidence="6">
    <location>
        <begin position="355"/>
        <end position="376"/>
    </location>
</feature>
<feature type="transmembrane region" description="Helical" evidence="6">
    <location>
        <begin position="419"/>
        <end position="443"/>
    </location>
</feature>
<dbReference type="GO" id="GO:0016020">
    <property type="term" value="C:membrane"/>
    <property type="evidence" value="ECO:0007669"/>
    <property type="project" value="UniProtKB-SubCell"/>
</dbReference>
<sequence length="477" mass="51881">MTLAGHAVLDWFQCSHGRVSGTPFDPNQKRHKVTELNTKGKTLHGWDPEVPEQWDSRIAWRTLAITTFSLIIGFSVWYLVSAIAPLLNRIGFDLSAAQLYWLTAVPGLAGGILRLVFMFLPARIGTRNLVGFSSALFLIPMFGWFLAVQNANTPYWWLLVLAAMTGIGGGCFSGYMPSTGWFFPKAKSGTALGIQAGVGNLGVSVIQFLGPWVMGFGLLGIGFITPQRTVEGSEVFVHNAAIVLVPWAMLASVLAFLFLKDIPMKVNFRDQLNFFRNKNTWILSIVYMMTFGAFAGFAAQFGLIINNHFGIASPMAEQFPAEALHAGATYAFLGPLISALVRAGWGPLCDKFGGAVWTFVSGVGMIASTVAAAIFLSRAETPDDFYPFLWSMLALFFFTGIGNAGTFKQMPMILPRKQAGGVIGWTGAIGAFGPFVVGVLLSMTPTVTFYWGCVVFFTIATALTWIYYARPNAPFPG</sequence>
<reference evidence="7 8" key="1">
    <citation type="journal article" date="2003" name="Genome Res.">
        <title>Comparative complete genome sequence analysis of the amino acid replacements responsible for the thermostability of Corynebacterium efficiens.</title>
        <authorList>
            <person name="Nishio Y."/>
            <person name="Nakamura Y."/>
            <person name="Kawarabayasi Y."/>
            <person name="Usuda Y."/>
            <person name="Kimura E."/>
            <person name="Sugimoto S."/>
            <person name="Matsui K."/>
            <person name="Yamagishi A."/>
            <person name="Kikuchi H."/>
            <person name="Ikeo K."/>
            <person name="Gojobori T."/>
        </authorList>
    </citation>
    <scope>NUCLEOTIDE SEQUENCE [LARGE SCALE GENOMIC DNA]</scope>
    <source>
        <strain evidence="8">DSM 44549 / YS-314 / AJ 12310 / JCM 11189 / NBRC 100395</strain>
    </source>
</reference>
<feature type="transmembrane region" description="Helical" evidence="6">
    <location>
        <begin position="280"/>
        <end position="303"/>
    </location>
</feature>
<name>Q8FQ38_COREF</name>
<evidence type="ECO:0000256" key="3">
    <source>
        <dbReference type="ARBA" id="ARBA00022692"/>
    </source>
</evidence>
<keyword evidence="3 6" id="KW-0812">Transmembrane</keyword>
<evidence type="ECO:0000256" key="4">
    <source>
        <dbReference type="ARBA" id="ARBA00022989"/>
    </source>
</evidence>
<dbReference type="Pfam" id="PF07690">
    <property type="entry name" value="MFS_1"/>
    <property type="match status" value="1"/>
</dbReference>
<dbReference type="SUPFAM" id="SSF103473">
    <property type="entry name" value="MFS general substrate transporter"/>
    <property type="match status" value="1"/>
</dbReference>
<dbReference type="InterPro" id="IPR044772">
    <property type="entry name" value="NO3_transporter"/>
</dbReference>
<feature type="transmembrane region" description="Helical" evidence="6">
    <location>
        <begin position="99"/>
        <end position="117"/>
    </location>
</feature>
<comment type="subcellular location">
    <subcellularLocation>
        <location evidence="1">Membrane</location>
        <topology evidence="1">Multi-pass membrane protein</topology>
    </subcellularLocation>
</comment>
<feature type="transmembrane region" description="Helical" evidence="6">
    <location>
        <begin position="236"/>
        <end position="259"/>
    </location>
</feature>
<dbReference type="EMBL" id="BA000035">
    <property type="protein sequence ID" value="BAC18107.1"/>
    <property type="molecule type" value="Genomic_DNA"/>
</dbReference>
<dbReference type="GO" id="GO:0015112">
    <property type="term" value="F:nitrate transmembrane transporter activity"/>
    <property type="evidence" value="ECO:0007669"/>
    <property type="project" value="InterPro"/>
</dbReference>
<evidence type="ECO:0000256" key="6">
    <source>
        <dbReference type="SAM" id="Phobius"/>
    </source>
</evidence>
<feature type="transmembrane region" description="Helical" evidence="6">
    <location>
        <begin position="449"/>
        <end position="468"/>
    </location>
</feature>
<accession>Q8FQ38</accession>
<feature type="transmembrane region" description="Helical" evidence="6">
    <location>
        <begin position="388"/>
        <end position="407"/>
    </location>
</feature>
<feature type="transmembrane region" description="Helical" evidence="6">
    <location>
        <begin position="129"/>
        <end position="149"/>
    </location>
</feature>
<keyword evidence="8" id="KW-1185">Reference proteome</keyword>
<protein>
    <submittedName>
        <fullName evidence="7">Putative nitrite extrusion protein</fullName>
    </submittedName>
</protein>
<dbReference type="eggNOG" id="COG2223">
    <property type="taxonomic scope" value="Bacteria"/>
</dbReference>
<feature type="transmembrane region" description="Helical" evidence="6">
    <location>
        <begin position="197"/>
        <end position="224"/>
    </location>
</feature>
<evidence type="ECO:0000256" key="5">
    <source>
        <dbReference type="ARBA" id="ARBA00023136"/>
    </source>
</evidence>
<keyword evidence="5 6" id="KW-0472">Membrane</keyword>
<dbReference type="CDD" id="cd17341">
    <property type="entry name" value="MFS_NRT2_like"/>
    <property type="match status" value="1"/>
</dbReference>
<proteinExistence type="inferred from homology"/>
<keyword evidence="4 6" id="KW-1133">Transmembrane helix</keyword>